<evidence type="ECO:0000313" key="1">
    <source>
        <dbReference type="EMBL" id="VEL15516.1"/>
    </source>
</evidence>
<comment type="caution">
    <text evidence="1">The sequence shown here is derived from an EMBL/GenBank/DDBJ whole genome shotgun (WGS) entry which is preliminary data.</text>
</comment>
<organism evidence="1 2">
    <name type="scientific">Protopolystoma xenopodis</name>
    <dbReference type="NCBI Taxonomy" id="117903"/>
    <lineage>
        <taxon>Eukaryota</taxon>
        <taxon>Metazoa</taxon>
        <taxon>Spiralia</taxon>
        <taxon>Lophotrochozoa</taxon>
        <taxon>Platyhelminthes</taxon>
        <taxon>Monogenea</taxon>
        <taxon>Polyopisthocotylea</taxon>
        <taxon>Polystomatidea</taxon>
        <taxon>Polystomatidae</taxon>
        <taxon>Protopolystoma</taxon>
    </lineage>
</organism>
<keyword evidence="2" id="KW-1185">Reference proteome</keyword>
<dbReference type="AlphaFoldDB" id="A0A3S5A5H3"/>
<dbReference type="EMBL" id="CAAALY010024857">
    <property type="protein sequence ID" value="VEL15516.1"/>
    <property type="molecule type" value="Genomic_DNA"/>
</dbReference>
<name>A0A3S5A5H3_9PLAT</name>
<sequence>MALLATCAMHSSLRRLLWSNMAFWLEPTLAGLFSQHRSCREEACYALAYLFSEASLARDIHCQLNVDLEHDVAAAVVRAMETHRESFMHYYCLVGFILEGCPSFTVLECILERCPVSRCRLLHHIWPRFVYLAVKHWPLVHLQQDRGHLRRLGEALERAFLRPISRRQANIALLQLGIKYKRVSRLVTHWCSEWVDEV</sequence>
<gene>
    <name evidence="1" type="ORF">PXEA_LOCUS8956</name>
</gene>
<proteinExistence type="predicted"/>
<evidence type="ECO:0000313" key="2">
    <source>
        <dbReference type="Proteomes" id="UP000784294"/>
    </source>
</evidence>
<protein>
    <submittedName>
        <fullName evidence="1">Uncharacterized protein</fullName>
    </submittedName>
</protein>
<accession>A0A3S5A5H3</accession>
<dbReference type="Proteomes" id="UP000784294">
    <property type="component" value="Unassembled WGS sequence"/>
</dbReference>
<reference evidence="1" key="1">
    <citation type="submission" date="2018-11" db="EMBL/GenBank/DDBJ databases">
        <authorList>
            <consortium name="Pathogen Informatics"/>
        </authorList>
    </citation>
    <scope>NUCLEOTIDE SEQUENCE</scope>
</reference>
<dbReference type="OrthoDB" id="6239044at2759"/>